<keyword evidence="10" id="KW-0129">CBS domain</keyword>
<protein>
    <recommendedName>
        <fullName evidence="2">histidine kinase</fullName>
        <ecNumber evidence="2">2.7.13.3</ecNumber>
    </recommendedName>
</protein>
<accession>A0A2Z4Y5X6</accession>
<dbReference type="SUPFAM" id="SSF55874">
    <property type="entry name" value="ATPase domain of HSP90 chaperone/DNA topoisomerase II/histidine kinase"/>
    <property type="match status" value="1"/>
</dbReference>
<dbReference type="SMART" id="SM00388">
    <property type="entry name" value="HisKA"/>
    <property type="match status" value="1"/>
</dbReference>
<evidence type="ECO:0000256" key="1">
    <source>
        <dbReference type="ARBA" id="ARBA00000085"/>
    </source>
</evidence>
<dbReference type="Gene3D" id="3.40.50.2300">
    <property type="match status" value="1"/>
</dbReference>
<name>A0A2Z4Y5X6_SUMC1</name>
<dbReference type="NCBIfam" id="TIGR00229">
    <property type="entry name" value="sensory_box"/>
    <property type="match status" value="3"/>
</dbReference>
<dbReference type="SMART" id="SM00091">
    <property type="entry name" value="PAS"/>
    <property type="match status" value="3"/>
</dbReference>
<dbReference type="PROSITE" id="PS50109">
    <property type="entry name" value="HIS_KIN"/>
    <property type="match status" value="1"/>
</dbReference>
<dbReference type="Gene3D" id="3.30.450.20">
    <property type="entry name" value="PAS domain"/>
    <property type="match status" value="3"/>
</dbReference>
<dbReference type="GO" id="GO:0005524">
    <property type="term" value="F:ATP binding"/>
    <property type="evidence" value="ECO:0007669"/>
    <property type="project" value="UniProtKB-KW"/>
</dbReference>
<feature type="domain" description="PAS" evidence="14">
    <location>
        <begin position="635"/>
        <end position="707"/>
    </location>
</feature>
<dbReference type="InterPro" id="IPR000700">
    <property type="entry name" value="PAS-assoc_C"/>
</dbReference>
<dbReference type="PROSITE" id="PS50112">
    <property type="entry name" value="PAS"/>
    <property type="match status" value="2"/>
</dbReference>
<dbReference type="Gene3D" id="1.10.287.130">
    <property type="match status" value="1"/>
</dbReference>
<dbReference type="InterPro" id="IPR003594">
    <property type="entry name" value="HATPase_dom"/>
</dbReference>
<keyword evidence="4" id="KW-0808">Transferase</keyword>
<dbReference type="InterPro" id="IPR000014">
    <property type="entry name" value="PAS"/>
</dbReference>
<dbReference type="InterPro" id="IPR004358">
    <property type="entry name" value="Sig_transdc_His_kin-like_C"/>
</dbReference>
<dbReference type="EC" id="2.7.13.3" evidence="2"/>
<dbReference type="GO" id="GO:0000155">
    <property type="term" value="F:phosphorelay sensor kinase activity"/>
    <property type="evidence" value="ECO:0007669"/>
    <property type="project" value="InterPro"/>
</dbReference>
<dbReference type="Pfam" id="PF00571">
    <property type="entry name" value="CBS"/>
    <property type="match status" value="1"/>
</dbReference>
<evidence type="ECO:0000256" key="7">
    <source>
        <dbReference type="ARBA" id="ARBA00022840"/>
    </source>
</evidence>
<evidence type="ECO:0000256" key="3">
    <source>
        <dbReference type="ARBA" id="ARBA00022553"/>
    </source>
</evidence>
<dbReference type="InterPro" id="IPR003018">
    <property type="entry name" value="GAF"/>
</dbReference>
<evidence type="ECO:0000256" key="2">
    <source>
        <dbReference type="ARBA" id="ARBA00012438"/>
    </source>
</evidence>
<evidence type="ECO:0000313" key="17">
    <source>
        <dbReference type="EMBL" id="AXA36379.1"/>
    </source>
</evidence>
<gene>
    <name evidence="17" type="ORF">BRCON_1602</name>
</gene>
<dbReference type="InterPro" id="IPR036097">
    <property type="entry name" value="HisK_dim/P_sf"/>
</dbReference>
<dbReference type="InterPro" id="IPR005467">
    <property type="entry name" value="His_kinase_dom"/>
</dbReference>
<dbReference type="PANTHER" id="PTHR43065:SF42">
    <property type="entry name" value="TWO-COMPONENT SENSOR PPRA"/>
    <property type="match status" value="1"/>
</dbReference>
<dbReference type="SMART" id="SM00387">
    <property type="entry name" value="HATPase_c"/>
    <property type="match status" value="1"/>
</dbReference>
<comment type="catalytic activity">
    <reaction evidence="1">
        <text>ATP + protein L-histidine = ADP + protein N-phospho-L-histidine.</text>
        <dbReference type="EC" id="2.7.13.3"/>
    </reaction>
</comment>
<dbReference type="PROSITE" id="PS51371">
    <property type="entry name" value="CBS"/>
    <property type="match status" value="1"/>
</dbReference>
<feature type="modified residue" description="4-aspartylphosphate" evidence="9">
    <location>
        <position position="1359"/>
    </location>
</feature>
<dbReference type="PANTHER" id="PTHR43065">
    <property type="entry name" value="SENSOR HISTIDINE KINASE"/>
    <property type="match status" value="1"/>
</dbReference>
<feature type="domain" description="PAS" evidence="14">
    <location>
        <begin position="924"/>
        <end position="979"/>
    </location>
</feature>
<dbReference type="InterPro" id="IPR035965">
    <property type="entry name" value="PAS-like_dom_sf"/>
</dbReference>
<dbReference type="SUPFAM" id="SSF47384">
    <property type="entry name" value="Homodimeric domain of signal transducing histidine kinase"/>
    <property type="match status" value="1"/>
</dbReference>
<dbReference type="InterPro" id="IPR000644">
    <property type="entry name" value="CBS_dom"/>
</dbReference>
<proteinExistence type="predicted"/>
<dbReference type="SUPFAM" id="SSF52172">
    <property type="entry name" value="CheY-like"/>
    <property type="match status" value="1"/>
</dbReference>
<dbReference type="KEGG" id="schv:BRCON_1602"/>
<dbReference type="GO" id="GO:0006355">
    <property type="term" value="P:regulation of DNA-templated transcription"/>
    <property type="evidence" value="ECO:0007669"/>
    <property type="project" value="InterPro"/>
</dbReference>
<dbReference type="CDD" id="cd00082">
    <property type="entry name" value="HisKA"/>
    <property type="match status" value="1"/>
</dbReference>
<evidence type="ECO:0000259" key="12">
    <source>
        <dbReference type="PROSITE" id="PS50109"/>
    </source>
</evidence>
<dbReference type="SMART" id="SM00065">
    <property type="entry name" value="GAF"/>
    <property type="match status" value="1"/>
</dbReference>
<dbReference type="EMBL" id="CP030759">
    <property type="protein sequence ID" value="AXA36379.1"/>
    <property type="molecule type" value="Genomic_DNA"/>
</dbReference>
<dbReference type="SMART" id="SM00086">
    <property type="entry name" value="PAC"/>
    <property type="match status" value="2"/>
</dbReference>
<dbReference type="PROSITE" id="PS50113">
    <property type="entry name" value="PAC"/>
    <property type="match status" value="1"/>
</dbReference>
<dbReference type="Gene3D" id="3.10.580.10">
    <property type="entry name" value="CBS-domain"/>
    <property type="match status" value="1"/>
</dbReference>
<keyword evidence="6 17" id="KW-0418">Kinase</keyword>
<dbReference type="InterPro" id="IPR029016">
    <property type="entry name" value="GAF-like_dom_sf"/>
</dbReference>
<dbReference type="InterPro" id="IPR013767">
    <property type="entry name" value="PAS_fold"/>
</dbReference>
<evidence type="ECO:0000256" key="11">
    <source>
        <dbReference type="SAM" id="Coils"/>
    </source>
</evidence>
<dbReference type="Pfam" id="PF01590">
    <property type="entry name" value="GAF"/>
    <property type="match status" value="2"/>
</dbReference>
<evidence type="ECO:0000256" key="5">
    <source>
        <dbReference type="ARBA" id="ARBA00022741"/>
    </source>
</evidence>
<dbReference type="CDD" id="cd00130">
    <property type="entry name" value="PAS"/>
    <property type="match status" value="2"/>
</dbReference>
<feature type="coiled-coil region" evidence="11">
    <location>
        <begin position="489"/>
        <end position="516"/>
    </location>
</feature>
<dbReference type="InterPro" id="IPR001610">
    <property type="entry name" value="PAC"/>
</dbReference>
<evidence type="ECO:0000256" key="4">
    <source>
        <dbReference type="ARBA" id="ARBA00022679"/>
    </source>
</evidence>
<evidence type="ECO:0000256" key="8">
    <source>
        <dbReference type="ARBA" id="ARBA00023012"/>
    </source>
</evidence>
<dbReference type="InterPro" id="IPR013656">
    <property type="entry name" value="PAS_4"/>
</dbReference>
<dbReference type="SUPFAM" id="SSF55785">
    <property type="entry name" value="PYP-like sensor domain (PAS domain)"/>
    <property type="match status" value="3"/>
</dbReference>
<keyword evidence="5" id="KW-0547">Nucleotide-binding</keyword>
<dbReference type="Pfam" id="PF00989">
    <property type="entry name" value="PAS"/>
    <property type="match status" value="1"/>
</dbReference>
<evidence type="ECO:0000259" key="15">
    <source>
        <dbReference type="PROSITE" id="PS50113"/>
    </source>
</evidence>
<keyword evidence="3 9" id="KW-0597">Phosphoprotein</keyword>
<evidence type="ECO:0000259" key="14">
    <source>
        <dbReference type="PROSITE" id="PS50112"/>
    </source>
</evidence>
<dbReference type="InterPro" id="IPR046342">
    <property type="entry name" value="CBS_dom_sf"/>
</dbReference>
<dbReference type="Gene3D" id="3.30.565.10">
    <property type="entry name" value="Histidine kinase-like ATPase, C-terminal domain"/>
    <property type="match status" value="1"/>
</dbReference>
<evidence type="ECO:0000313" key="18">
    <source>
        <dbReference type="Proteomes" id="UP000262583"/>
    </source>
</evidence>
<feature type="domain" description="PAC" evidence="15">
    <location>
        <begin position="710"/>
        <end position="762"/>
    </location>
</feature>
<dbReference type="PROSITE" id="PS50110">
    <property type="entry name" value="RESPONSE_REGULATORY"/>
    <property type="match status" value="1"/>
</dbReference>
<dbReference type="Pfam" id="PF02518">
    <property type="entry name" value="HATPase_c"/>
    <property type="match status" value="1"/>
</dbReference>
<dbReference type="InterPro" id="IPR036890">
    <property type="entry name" value="HATPase_C_sf"/>
</dbReference>
<evidence type="ECO:0000256" key="10">
    <source>
        <dbReference type="PROSITE-ProRule" id="PRU00703"/>
    </source>
</evidence>
<dbReference type="SUPFAM" id="SSF55781">
    <property type="entry name" value="GAF domain-like"/>
    <property type="match status" value="2"/>
</dbReference>
<dbReference type="Pfam" id="PF08448">
    <property type="entry name" value="PAS_4"/>
    <property type="match status" value="1"/>
</dbReference>
<sequence length="1427" mass="157027">MKNLTAAAVLSEDFLEVTDSTCWNRLDAKAQASPHFAVFGQVHASEAFPAGSGHVLIGLISKEEAQAKPDTAFRELVKCVPPTISVGPATTLDSLISIFGDPAQRHVAVVDVNGHLAGVVTRGGVLQALLSALNQDPETTVPAEDLSWQLVTNLANACEASTAFQFMFRLLDEDTIDRSFLEKALNQLTRSVGARYGALTVIANNGEIEEFVYAGLTAEQASCIGHPPTGRGLLGAINQTAGVTHVSDISLDPRHTGFPDGHPHMQSMLAAPLRASGELVGRVYLCDKVNGEPFTEEDDALVRYFALVIANVVRRRRDELARIRLETEKDVLRSLTHQLLTVTSLHDIIQVLAHHTASLLGYHTFAYFEYDSYRSGLRLLFRQQSTTNPSTGRVLAEVADTIISCNETSLLEPLLACFAEPGDAVDSKIRQHIGLSAMERQCYLRVPLSHGGELVGVVVLISQSGHRYQPHHVAMLQSLLVPCTIAAIRVRREAENRMAQEKLEKAQTRYRAILRSTPHGLCMLTPNWEISFANHAFHMLFDPDLTTTHDVIGTSLEALFPVHEDFETFVAQAQAEMEKVGRYCCDTTLVCRSGAQIQVEISIVPLDPKRAEGGYVATFTDVTQRAIQTEALRRERDFSRMILDTANVLVFVVDRTGRIRRFNRSCEAVTGWRAEDVLGMNFIALFLRGDEDAALSSATLDEVLHALFPTNGELTLISRTGEPRVIRCKSSVQVDKDGQVAHVICIGEDLTESRREAADRRELGELAMALAPCQSVAEMAAELPFLLFRRWNISHVFLWSRDPFSFEFVLEAATLPQPLNDVMAVLSDLVKQDGLLTQLTAGDAILKRIREHADVASIASVLGDTKTTSPAILFIPLIVRDSLSAIVGILSPSCQHLTVRDLDYARRTGIVLARVYERLRTAETNNLLTAAVAQSPEAIVLTDRLWRVYYANPAFEGLIGQGTEKLLGRDIREILPPGDLPIENYKRYEESLHADRGVFENVCFHFPGRPAVDMRLGITPIYSPSGRLQYFRLSLIDLTRQLEMERLLQRSQRMEALGYLAGGIAHDFNNLLHIATGYTQLALRFANPNDAVREQLEGIQRVIRRGAALTNQLLTFSKAQIAEPALLDLSHQVEQSLQLIRRVIGEDIVVEADLAKDLPTVLLTPAHLDQVVMNLALNARDAMPSGGTLRITSELSFHGPPGREQDPASRWVVLSVSDTGLGMSPETLEHIFEPFFTTKGVGQGTGLGLSTVYGIVKQAGGEITVDSQLGKGTTFRVFLPVVEIAPNKSPADETVMPSPPPPEKEAITVLLVEDDPDVRALTRLMLLSRGYAVIPAENGRVALDMMSKMNGNVDIVLSDVVMPEMGGLEFGRVCRQLHPDLPFVYISGYPATEMEQLATVTPHFLAKPIEAEELDRKLRLALSLANF</sequence>
<organism evidence="17 18">
    <name type="scientific">Sumerlaea chitinivorans</name>
    <dbReference type="NCBI Taxonomy" id="2250252"/>
    <lineage>
        <taxon>Bacteria</taxon>
        <taxon>Candidatus Sumerlaeota</taxon>
        <taxon>Candidatus Sumerlaeia</taxon>
        <taxon>Candidatus Sumerlaeales</taxon>
        <taxon>Candidatus Sumerlaeaceae</taxon>
        <taxon>Candidatus Sumerlaea</taxon>
    </lineage>
</organism>
<dbReference type="Gene3D" id="3.30.450.40">
    <property type="match status" value="2"/>
</dbReference>
<dbReference type="InterPro" id="IPR003661">
    <property type="entry name" value="HisK_dim/P_dom"/>
</dbReference>
<dbReference type="PRINTS" id="PR00344">
    <property type="entry name" value="BCTRLSENSOR"/>
</dbReference>
<dbReference type="Pfam" id="PF13426">
    <property type="entry name" value="PAS_9"/>
    <property type="match status" value="1"/>
</dbReference>
<dbReference type="Pfam" id="PF00512">
    <property type="entry name" value="HisKA"/>
    <property type="match status" value="1"/>
</dbReference>
<reference evidence="17 18" key="1">
    <citation type="submission" date="2018-05" db="EMBL/GenBank/DDBJ databases">
        <title>A metagenomic window into the 2 km-deep terrestrial subsurface aquifer revealed taxonomically and functionally diverse microbial community comprising novel uncultured bacterial lineages.</title>
        <authorList>
            <person name="Kadnikov V.V."/>
            <person name="Mardanov A.V."/>
            <person name="Beletsky A.V."/>
            <person name="Banks D."/>
            <person name="Pimenov N.V."/>
            <person name="Frank Y.A."/>
            <person name="Karnachuk O.V."/>
            <person name="Ravin N.V."/>
        </authorList>
    </citation>
    <scope>NUCLEOTIDE SEQUENCE [LARGE SCALE GENOMIC DNA]</scope>
    <source>
        <strain evidence="17">BY</strain>
    </source>
</reference>
<keyword evidence="11" id="KW-0175">Coiled coil</keyword>
<keyword evidence="8" id="KW-0902">Two-component regulatory system</keyword>
<evidence type="ECO:0000259" key="16">
    <source>
        <dbReference type="PROSITE" id="PS51371"/>
    </source>
</evidence>
<dbReference type="InterPro" id="IPR011006">
    <property type="entry name" value="CheY-like_superfamily"/>
</dbReference>
<keyword evidence="7" id="KW-0067">ATP-binding</keyword>
<dbReference type="Pfam" id="PF00072">
    <property type="entry name" value="Response_reg"/>
    <property type="match status" value="1"/>
</dbReference>
<evidence type="ECO:0000256" key="9">
    <source>
        <dbReference type="PROSITE-ProRule" id="PRU00169"/>
    </source>
</evidence>
<dbReference type="SMART" id="SM00448">
    <property type="entry name" value="REC"/>
    <property type="match status" value="1"/>
</dbReference>
<dbReference type="Proteomes" id="UP000262583">
    <property type="component" value="Chromosome"/>
</dbReference>
<evidence type="ECO:0000259" key="13">
    <source>
        <dbReference type="PROSITE" id="PS50110"/>
    </source>
</evidence>
<dbReference type="InterPro" id="IPR001789">
    <property type="entry name" value="Sig_transdc_resp-reg_receiver"/>
</dbReference>
<feature type="domain" description="CBS" evidence="16">
    <location>
        <begin position="79"/>
        <end position="138"/>
    </location>
</feature>
<feature type="domain" description="Response regulatory" evidence="13">
    <location>
        <begin position="1308"/>
        <end position="1422"/>
    </location>
</feature>
<feature type="domain" description="Histidine kinase" evidence="12">
    <location>
        <begin position="1063"/>
        <end position="1283"/>
    </location>
</feature>
<evidence type="ECO:0000256" key="6">
    <source>
        <dbReference type="ARBA" id="ARBA00022777"/>
    </source>
</evidence>
<dbReference type="SUPFAM" id="SSF54631">
    <property type="entry name" value="CBS-domain pair"/>
    <property type="match status" value="1"/>
</dbReference>